<gene>
    <name evidence="2" type="ORF">ACFQMN_12225</name>
</gene>
<name>A0ABW2K4B3_9BACI</name>
<keyword evidence="1" id="KW-0472">Membrane</keyword>
<keyword evidence="1" id="KW-1133">Transmembrane helix</keyword>
<dbReference type="EMBL" id="JBHTBY010000011">
    <property type="protein sequence ID" value="MFC7321643.1"/>
    <property type="molecule type" value="Genomic_DNA"/>
</dbReference>
<comment type="caution">
    <text evidence="2">The sequence shown here is derived from an EMBL/GenBank/DDBJ whole genome shotgun (WGS) entry which is preliminary data.</text>
</comment>
<dbReference type="Proteomes" id="UP001596494">
    <property type="component" value="Unassembled WGS sequence"/>
</dbReference>
<evidence type="ECO:0008006" key="4">
    <source>
        <dbReference type="Google" id="ProtNLM"/>
    </source>
</evidence>
<evidence type="ECO:0000256" key="1">
    <source>
        <dbReference type="SAM" id="Phobius"/>
    </source>
</evidence>
<keyword evidence="1" id="KW-0812">Transmembrane</keyword>
<evidence type="ECO:0000313" key="3">
    <source>
        <dbReference type="Proteomes" id="UP001596494"/>
    </source>
</evidence>
<evidence type="ECO:0000313" key="2">
    <source>
        <dbReference type="EMBL" id="MFC7321643.1"/>
    </source>
</evidence>
<protein>
    <recommendedName>
        <fullName evidence="4">DUF3953 domain-containing protein</fullName>
    </recommendedName>
</protein>
<feature type="transmembrane region" description="Helical" evidence="1">
    <location>
        <begin position="5"/>
        <end position="21"/>
    </location>
</feature>
<feature type="transmembrane region" description="Helical" evidence="1">
    <location>
        <begin position="53"/>
        <end position="71"/>
    </location>
</feature>
<proteinExistence type="predicted"/>
<reference evidence="3" key="1">
    <citation type="journal article" date="2019" name="Int. J. Syst. Evol. Microbiol.">
        <title>The Global Catalogue of Microorganisms (GCM) 10K type strain sequencing project: providing services to taxonomists for standard genome sequencing and annotation.</title>
        <authorList>
            <consortium name="The Broad Institute Genomics Platform"/>
            <consortium name="The Broad Institute Genome Sequencing Center for Infectious Disease"/>
            <person name="Wu L."/>
            <person name="Ma J."/>
        </authorList>
    </citation>
    <scope>NUCLEOTIDE SEQUENCE [LARGE SCALE GENOMIC DNA]</scope>
    <source>
        <strain evidence="3">CCUG 73951</strain>
    </source>
</reference>
<keyword evidence="3" id="KW-1185">Reference proteome</keyword>
<dbReference type="RefSeq" id="WP_289216640.1">
    <property type="nucleotide sequence ID" value="NZ_JAPVRC010000007.1"/>
</dbReference>
<accession>A0ABW2K4B3</accession>
<sequence length="74" mass="8211">MKRLITITPIIVLALVLYIVISGDERFIAICLILCAVHMALQGFEAVHNDKKIIIALISFISSVSCIYLAFSLF</sequence>
<feature type="transmembrane region" description="Helical" evidence="1">
    <location>
        <begin position="27"/>
        <end position="46"/>
    </location>
</feature>
<organism evidence="2 3">
    <name type="scientific">Halobacillus campisalis</name>
    <dbReference type="NCBI Taxonomy" id="435909"/>
    <lineage>
        <taxon>Bacteria</taxon>
        <taxon>Bacillati</taxon>
        <taxon>Bacillota</taxon>
        <taxon>Bacilli</taxon>
        <taxon>Bacillales</taxon>
        <taxon>Bacillaceae</taxon>
        <taxon>Halobacillus</taxon>
    </lineage>
</organism>